<protein>
    <submittedName>
        <fullName evidence="2">Uncharacterized protein</fullName>
    </submittedName>
</protein>
<feature type="compositionally biased region" description="Acidic residues" evidence="1">
    <location>
        <begin position="301"/>
        <end position="321"/>
    </location>
</feature>
<organism evidence="2 3">
    <name type="scientific">Chondromyces apiculatus DSM 436</name>
    <dbReference type="NCBI Taxonomy" id="1192034"/>
    <lineage>
        <taxon>Bacteria</taxon>
        <taxon>Pseudomonadati</taxon>
        <taxon>Myxococcota</taxon>
        <taxon>Polyangia</taxon>
        <taxon>Polyangiales</taxon>
        <taxon>Polyangiaceae</taxon>
        <taxon>Chondromyces</taxon>
    </lineage>
</organism>
<sequence>MATAFSWLARDHEIVALTPLKDAFEEAAASDPRARLHWPDVDARAFERHRGQLLLEVGYGTAGGEELSGFVSIRQPEGADDRFRVIISTSFGDTKVLLKELFELADAAAGKLGLTEGLGHAVGDRADEDEPDKDEDEHEHEHDTALHHAEHDHHTEHHHHVDAHEDEEDDEHDADLPGPKQLAAWLDPEHLIHSVEEDAVTLLAGSGEWEVTVVVDDDMLSFFSSPDEIQDLDPREALRMSYRLDWGHLELDDETGEDDLLLFVGMTPRHGKDRHDFLSEFGLYVDDLEALVAHARATRLDEDDEGDEGDEGESDDDEGDD</sequence>
<keyword evidence="3" id="KW-1185">Reference proteome</keyword>
<dbReference type="AlphaFoldDB" id="A0A017T7Y9"/>
<feature type="compositionally biased region" description="Basic and acidic residues" evidence="1">
    <location>
        <begin position="139"/>
        <end position="155"/>
    </location>
</feature>
<dbReference type="Proteomes" id="UP000019678">
    <property type="component" value="Unassembled WGS sequence"/>
</dbReference>
<feature type="region of interest" description="Disordered" evidence="1">
    <location>
        <begin position="296"/>
        <end position="321"/>
    </location>
</feature>
<evidence type="ECO:0000313" key="3">
    <source>
        <dbReference type="Proteomes" id="UP000019678"/>
    </source>
</evidence>
<feature type="region of interest" description="Disordered" evidence="1">
    <location>
        <begin position="120"/>
        <end position="180"/>
    </location>
</feature>
<evidence type="ECO:0000313" key="2">
    <source>
        <dbReference type="EMBL" id="EYF05052.1"/>
    </source>
</evidence>
<dbReference type="STRING" id="1192034.CAP_3642"/>
<feature type="compositionally biased region" description="Acidic residues" evidence="1">
    <location>
        <begin position="126"/>
        <end position="138"/>
    </location>
</feature>
<feature type="compositionally biased region" description="Acidic residues" evidence="1">
    <location>
        <begin position="164"/>
        <end position="173"/>
    </location>
</feature>
<name>A0A017T7Y9_9BACT</name>
<evidence type="ECO:0000256" key="1">
    <source>
        <dbReference type="SAM" id="MobiDB-lite"/>
    </source>
</evidence>
<reference evidence="2 3" key="1">
    <citation type="submission" date="2013-05" db="EMBL/GenBank/DDBJ databases">
        <title>Genome assembly of Chondromyces apiculatus DSM 436.</title>
        <authorList>
            <person name="Sharma G."/>
            <person name="Khatri I."/>
            <person name="Kaur C."/>
            <person name="Mayilraj S."/>
            <person name="Subramanian S."/>
        </authorList>
    </citation>
    <scope>NUCLEOTIDE SEQUENCE [LARGE SCALE GENOMIC DNA]</scope>
    <source>
        <strain evidence="2 3">DSM 436</strain>
    </source>
</reference>
<dbReference type="RefSeq" id="WP_044242949.1">
    <property type="nucleotide sequence ID" value="NZ_ASRX01000027.1"/>
</dbReference>
<comment type="caution">
    <text evidence="2">The sequence shown here is derived from an EMBL/GenBank/DDBJ whole genome shotgun (WGS) entry which is preliminary data.</text>
</comment>
<dbReference type="EMBL" id="ASRX01000027">
    <property type="protein sequence ID" value="EYF05052.1"/>
    <property type="molecule type" value="Genomic_DNA"/>
</dbReference>
<proteinExistence type="predicted"/>
<gene>
    <name evidence="2" type="ORF">CAP_3642</name>
</gene>
<accession>A0A017T7Y9</accession>